<evidence type="ECO:0000313" key="6">
    <source>
        <dbReference type="Proteomes" id="UP000296049"/>
    </source>
</evidence>
<dbReference type="PROSITE" id="PS01187">
    <property type="entry name" value="EGF_CA"/>
    <property type="match status" value="1"/>
</dbReference>
<dbReference type="Proteomes" id="UP000296049">
    <property type="component" value="Unassembled WGS sequence"/>
</dbReference>
<dbReference type="InterPro" id="IPR018097">
    <property type="entry name" value="EGF_Ca-bd_CS"/>
</dbReference>
<comment type="caution">
    <text evidence="3">Lacks conserved residue(s) required for the propagation of feature annotation.</text>
</comment>
<organism evidence="5 6">
    <name type="scientific">Anas platyrhynchos</name>
    <name type="common">Mallard</name>
    <name type="synonym">Anas boschas</name>
    <dbReference type="NCBI Taxonomy" id="8839"/>
    <lineage>
        <taxon>Eukaryota</taxon>
        <taxon>Metazoa</taxon>
        <taxon>Chordata</taxon>
        <taxon>Craniata</taxon>
        <taxon>Vertebrata</taxon>
        <taxon>Euteleostomi</taxon>
        <taxon>Archelosauria</taxon>
        <taxon>Archosauria</taxon>
        <taxon>Dinosauria</taxon>
        <taxon>Saurischia</taxon>
        <taxon>Theropoda</taxon>
        <taxon>Coelurosauria</taxon>
        <taxon>Aves</taxon>
        <taxon>Neognathae</taxon>
        <taxon>Galloanserae</taxon>
        <taxon>Anseriformes</taxon>
        <taxon>Anatidae</taxon>
        <taxon>Anatinae</taxon>
        <taxon>Anas</taxon>
    </lineage>
</organism>
<dbReference type="InterPro" id="IPR000152">
    <property type="entry name" value="EGF-type_Asp/Asn_hydroxyl_site"/>
</dbReference>
<evidence type="ECO:0000259" key="4">
    <source>
        <dbReference type="PROSITE" id="PS50026"/>
    </source>
</evidence>
<dbReference type="Pfam" id="PF07645">
    <property type="entry name" value="EGF_CA"/>
    <property type="match status" value="1"/>
</dbReference>
<dbReference type="GO" id="GO:0005509">
    <property type="term" value="F:calcium ion binding"/>
    <property type="evidence" value="ECO:0007669"/>
    <property type="project" value="InterPro"/>
</dbReference>
<dbReference type="SUPFAM" id="SSF57196">
    <property type="entry name" value="EGF/Laminin"/>
    <property type="match status" value="1"/>
</dbReference>
<reference evidence="6" key="1">
    <citation type="journal article" date="2013" name="Nat. Genet.">
        <title>The duck genome and transcriptome provide insight into an avian influenza virus reservoir species.</title>
        <authorList>
            <person name="Huang Y."/>
            <person name="Li Y."/>
            <person name="Burt D.W."/>
            <person name="Chen H."/>
            <person name="Zhang Y."/>
            <person name="Qian W."/>
            <person name="Kim H."/>
            <person name="Gan S."/>
            <person name="Zhao Y."/>
            <person name="Li J."/>
            <person name="Yi K."/>
            <person name="Feng H."/>
            <person name="Zhu P."/>
            <person name="Li B."/>
            <person name="Liu Q."/>
            <person name="Fairley S."/>
            <person name="Magor K.E."/>
            <person name="Du Z."/>
            <person name="Hu X."/>
            <person name="Goodman L."/>
            <person name="Tafer H."/>
            <person name="Vignal A."/>
            <person name="Lee T."/>
            <person name="Kim K.W."/>
            <person name="Sheng Z."/>
            <person name="An Y."/>
            <person name="Searle S."/>
            <person name="Herrero J."/>
            <person name="Groenen M.A."/>
            <person name="Crooijmans R.P."/>
            <person name="Faraut T."/>
            <person name="Cai Q."/>
            <person name="Webster R.G."/>
            <person name="Aldridge J.R."/>
            <person name="Warren W.C."/>
            <person name="Bartschat S."/>
            <person name="Kehr S."/>
            <person name="Marz M."/>
            <person name="Stadler P.F."/>
            <person name="Smith J."/>
            <person name="Kraus R.H."/>
            <person name="Zhao Y."/>
            <person name="Ren L."/>
            <person name="Fei J."/>
            <person name="Morisson M."/>
            <person name="Kaiser P."/>
            <person name="Griffin D.K."/>
            <person name="Rao M."/>
            <person name="Pitel F."/>
            <person name="Wang J."/>
            <person name="Li N."/>
        </authorList>
    </citation>
    <scope>NUCLEOTIDE SEQUENCE [LARGE SCALE GENOMIC DNA]</scope>
</reference>
<dbReference type="SMART" id="SM00179">
    <property type="entry name" value="EGF_CA"/>
    <property type="match status" value="1"/>
</dbReference>
<sequence length="112" mass="12347">MCVDINECEMGHCEHNCTNQPGSYTCHCLDGYVVVDKNHCQKTLLEDGSSGDFELWTPVPSRSPPKMEHLHPGALKRCRPPTSMDYKCGNPHEKEMGLQQVTAGCAASGQKL</sequence>
<dbReference type="InterPro" id="IPR001881">
    <property type="entry name" value="EGF-like_Ca-bd_dom"/>
</dbReference>
<dbReference type="PROSITE" id="PS50026">
    <property type="entry name" value="EGF_3"/>
    <property type="match status" value="1"/>
</dbReference>
<feature type="domain" description="EGF-like" evidence="4">
    <location>
        <begin position="4"/>
        <end position="41"/>
    </location>
</feature>
<evidence type="ECO:0000313" key="5">
    <source>
        <dbReference type="EMBL" id="EOB01791.1"/>
    </source>
</evidence>
<proteinExistence type="predicted"/>
<accession>R0JW66</accession>
<keyword evidence="2" id="KW-1015">Disulfide bond</keyword>
<keyword evidence="6" id="KW-1185">Reference proteome</keyword>
<dbReference type="PROSITE" id="PS00010">
    <property type="entry name" value="ASX_HYDROXYL"/>
    <property type="match status" value="1"/>
</dbReference>
<dbReference type="InterPro" id="IPR049883">
    <property type="entry name" value="NOTCH1_EGF-like"/>
</dbReference>
<gene>
    <name evidence="5" type="ORF">Anapl_01576</name>
</gene>
<evidence type="ECO:0000256" key="3">
    <source>
        <dbReference type="PROSITE-ProRule" id="PRU00076"/>
    </source>
</evidence>
<evidence type="ECO:0000256" key="2">
    <source>
        <dbReference type="ARBA" id="ARBA00023157"/>
    </source>
</evidence>
<dbReference type="EMBL" id="KB743040">
    <property type="protein sequence ID" value="EOB01791.1"/>
    <property type="molecule type" value="Genomic_DNA"/>
</dbReference>
<dbReference type="InterPro" id="IPR000742">
    <property type="entry name" value="EGF"/>
</dbReference>
<dbReference type="AlphaFoldDB" id="R0JW66"/>
<dbReference type="PROSITE" id="PS01186">
    <property type="entry name" value="EGF_2"/>
    <property type="match status" value="1"/>
</dbReference>
<name>R0JW66_ANAPL</name>
<dbReference type="CDD" id="cd00054">
    <property type="entry name" value="EGF_CA"/>
    <property type="match status" value="1"/>
</dbReference>
<protein>
    <recommendedName>
        <fullName evidence="4">EGF-like domain-containing protein</fullName>
    </recommendedName>
</protein>
<dbReference type="Gene3D" id="2.10.25.10">
    <property type="entry name" value="Laminin"/>
    <property type="match status" value="1"/>
</dbReference>
<evidence type="ECO:0000256" key="1">
    <source>
        <dbReference type="ARBA" id="ARBA00022536"/>
    </source>
</evidence>
<keyword evidence="1 3" id="KW-0245">EGF-like domain</keyword>
<dbReference type="SMART" id="SM00181">
    <property type="entry name" value="EGF"/>
    <property type="match status" value="1"/>
</dbReference>